<proteinExistence type="predicted"/>
<dbReference type="GO" id="GO:0080147">
    <property type="term" value="P:root hair cell development"/>
    <property type="evidence" value="ECO:0007669"/>
    <property type="project" value="InterPro"/>
</dbReference>
<sequence length="220" mass="25185">MIVGSAACESDEKANMLKLKLVYVSDKNAELKKQVLVMGNPHKAGPFGTVKSLRSNLTIVADPSVNPRLAKLLEKVAFRKELIVCLANSNVKEMLERAGIPNYLVVAQDDDIVNFFELNHDPVYKRDPDQNVDEIFHVLRELLRLGYNVLLSDVDIVYLQDPFDHIYRDSDVESMTDGHNNSTTYGFDDVFDEHFMGWGLYAHIMRVWIIFQIYQDLFSI</sequence>
<evidence type="ECO:0000259" key="1">
    <source>
        <dbReference type="Pfam" id="PF03407"/>
    </source>
</evidence>
<keyword evidence="3" id="KW-1185">Reference proteome</keyword>
<feature type="domain" description="Nucleotide-diphospho-sugar transferase" evidence="1">
    <location>
        <begin position="100"/>
        <end position="189"/>
    </location>
</feature>
<accession>A0A4Y7ICR8</accession>
<dbReference type="PANTHER" id="PTHR46581:SF3">
    <property type="entry name" value="ARABINOSYLTRANSFERASE RRA3"/>
    <property type="match status" value="1"/>
</dbReference>
<dbReference type="AlphaFoldDB" id="A0A4Y7ICR8"/>
<dbReference type="STRING" id="3469.A0A4Y7ICR8"/>
<dbReference type="OMA" id="NCEFMER"/>
<dbReference type="PANTHER" id="PTHR46581">
    <property type="entry name" value="ARABINOSYLTRANSFERASE RRA3"/>
    <property type="match status" value="1"/>
</dbReference>
<dbReference type="InterPro" id="IPR044290">
    <property type="entry name" value="RRA1/2/3"/>
</dbReference>
<name>A0A4Y7ICR8_PAPSO</name>
<reference evidence="2 3" key="1">
    <citation type="journal article" date="2018" name="Science">
        <title>The opium poppy genome and morphinan production.</title>
        <authorList>
            <person name="Guo L."/>
            <person name="Winzer T."/>
            <person name="Yang X."/>
            <person name="Li Y."/>
            <person name="Ning Z."/>
            <person name="He Z."/>
            <person name="Teodor R."/>
            <person name="Lu Y."/>
            <person name="Bowser T.A."/>
            <person name="Graham I.A."/>
            <person name="Ye K."/>
        </authorList>
    </citation>
    <scope>NUCLEOTIDE SEQUENCE [LARGE SCALE GENOMIC DNA]</scope>
    <source>
        <strain evidence="3">cv. HN1</strain>
        <tissue evidence="2">Leaves</tissue>
    </source>
</reference>
<dbReference type="EMBL" id="CM010715">
    <property type="protein sequence ID" value="RZC45542.1"/>
    <property type="molecule type" value="Genomic_DNA"/>
</dbReference>
<dbReference type="InterPro" id="IPR005069">
    <property type="entry name" value="Nucl-diP-sugar_transferase"/>
</dbReference>
<dbReference type="Gramene" id="RZC45542">
    <property type="protein sequence ID" value="RZC45542"/>
    <property type="gene ID" value="C5167_038495"/>
</dbReference>
<protein>
    <recommendedName>
        <fullName evidence="1">Nucleotide-diphospho-sugar transferase domain-containing protein</fullName>
    </recommendedName>
</protein>
<evidence type="ECO:0000313" key="3">
    <source>
        <dbReference type="Proteomes" id="UP000316621"/>
    </source>
</evidence>
<organism evidence="2 3">
    <name type="scientific">Papaver somniferum</name>
    <name type="common">Opium poppy</name>
    <dbReference type="NCBI Taxonomy" id="3469"/>
    <lineage>
        <taxon>Eukaryota</taxon>
        <taxon>Viridiplantae</taxon>
        <taxon>Streptophyta</taxon>
        <taxon>Embryophyta</taxon>
        <taxon>Tracheophyta</taxon>
        <taxon>Spermatophyta</taxon>
        <taxon>Magnoliopsida</taxon>
        <taxon>Ranunculales</taxon>
        <taxon>Papaveraceae</taxon>
        <taxon>Papaveroideae</taxon>
        <taxon>Papaver</taxon>
    </lineage>
</organism>
<gene>
    <name evidence="2" type="ORF">C5167_038495</name>
</gene>
<dbReference type="Proteomes" id="UP000316621">
    <property type="component" value="Chromosome 1"/>
</dbReference>
<dbReference type="Pfam" id="PF03407">
    <property type="entry name" value="Nucleotid_trans"/>
    <property type="match status" value="1"/>
</dbReference>
<dbReference type="GO" id="GO:0016757">
    <property type="term" value="F:glycosyltransferase activity"/>
    <property type="evidence" value="ECO:0007669"/>
    <property type="project" value="InterPro"/>
</dbReference>
<evidence type="ECO:0000313" key="2">
    <source>
        <dbReference type="EMBL" id="RZC45542.1"/>
    </source>
</evidence>